<dbReference type="EMBL" id="SKBN01000061">
    <property type="protein sequence ID" value="TGJ84697.1"/>
    <property type="molecule type" value="Genomic_DNA"/>
</dbReference>
<dbReference type="InterPro" id="IPR029063">
    <property type="entry name" value="SAM-dependent_MTases_sf"/>
</dbReference>
<proteinExistence type="predicted"/>
<dbReference type="SUPFAM" id="SSF53335">
    <property type="entry name" value="S-adenosyl-L-methionine-dependent methyltransferases"/>
    <property type="match status" value="1"/>
</dbReference>
<sequence length="160" mass="17899">MSPTAVSLPKYTPPTVTEVRDGVGAYPLSRDFFDFNRLNLQHHLWKDIFGYSLHPKIPRDSKFLKVADVATGTGSWLLDLHSQLASSTETELVGLDVDIAQAGPKEWLPPNLSLRKWSVFDDVPDDLAGTFDIVNVRLIAFVIEDDPTPVLRNLTRLLSE</sequence>
<dbReference type="OrthoDB" id="184880at2759"/>
<organism evidence="1 2">
    <name type="scientific">Xylaria hypoxylon</name>
    <dbReference type="NCBI Taxonomy" id="37992"/>
    <lineage>
        <taxon>Eukaryota</taxon>
        <taxon>Fungi</taxon>
        <taxon>Dikarya</taxon>
        <taxon>Ascomycota</taxon>
        <taxon>Pezizomycotina</taxon>
        <taxon>Sordariomycetes</taxon>
        <taxon>Xylariomycetidae</taxon>
        <taxon>Xylariales</taxon>
        <taxon>Xylariaceae</taxon>
        <taxon>Xylaria</taxon>
    </lineage>
</organism>
<comment type="caution">
    <text evidence="1">The sequence shown here is derived from an EMBL/GenBank/DDBJ whole genome shotgun (WGS) entry which is preliminary data.</text>
</comment>
<reference evidence="1 2" key="1">
    <citation type="submission" date="2019-03" db="EMBL/GenBank/DDBJ databases">
        <title>Draft genome sequence of Xylaria hypoxylon DSM 108379, a ubiquitous saprotrophic-parasitic fungi on hardwood.</title>
        <authorList>
            <person name="Buettner E."/>
            <person name="Leonhardt S."/>
            <person name="Gebauer A.M."/>
            <person name="Liers C."/>
            <person name="Hofrichter M."/>
            <person name="Kellner H."/>
        </authorList>
    </citation>
    <scope>NUCLEOTIDE SEQUENCE [LARGE SCALE GENOMIC DNA]</scope>
    <source>
        <strain evidence="1 2">DSM 108379</strain>
    </source>
</reference>
<dbReference type="Proteomes" id="UP000297716">
    <property type="component" value="Unassembled WGS sequence"/>
</dbReference>
<dbReference type="AlphaFoldDB" id="A0A4Z0YM02"/>
<accession>A0A4Z0YM02</accession>
<keyword evidence="2" id="KW-1185">Reference proteome</keyword>
<evidence type="ECO:0000313" key="1">
    <source>
        <dbReference type="EMBL" id="TGJ84697.1"/>
    </source>
</evidence>
<protein>
    <recommendedName>
        <fullName evidence="3">Methyltransferase domain-containing protein</fullName>
    </recommendedName>
</protein>
<evidence type="ECO:0008006" key="3">
    <source>
        <dbReference type="Google" id="ProtNLM"/>
    </source>
</evidence>
<dbReference type="Gene3D" id="3.40.50.150">
    <property type="entry name" value="Vaccinia Virus protein VP39"/>
    <property type="match status" value="1"/>
</dbReference>
<gene>
    <name evidence="1" type="ORF">E0Z10_g4082</name>
</gene>
<dbReference type="STRING" id="37992.A0A4Z0YM02"/>
<evidence type="ECO:0000313" key="2">
    <source>
        <dbReference type="Proteomes" id="UP000297716"/>
    </source>
</evidence>
<name>A0A4Z0YM02_9PEZI</name>